<keyword evidence="1" id="KW-1133">Transmembrane helix</keyword>
<reference evidence="3 4" key="1">
    <citation type="submission" date="2020-08" db="EMBL/GenBank/DDBJ databases">
        <title>Novel species isolated from subtropical streams in China.</title>
        <authorList>
            <person name="Lu H."/>
        </authorList>
    </citation>
    <scope>NUCLEOTIDE SEQUENCE [LARGE SCALE GENOMIC DNA]</scope>
    <source>
        <strain evidence="3 4">FT31W</strain>
    </source>
</reference>
<protein>
    <submittedName>
        <fullName evidence="3">DUF2892 domain-containing protein</fullName>
    </submittedName>
</protein>
<evidence type="ECO:0000313" key="3">
    <source>
        <dbReference type="EMBL" id="MBC3884447.1"/>
    </source>
</evidence>
<dbReference type="EMBL" id="JACOGC010000002">
    <property type="protein sequence ID" value="MBC3884447.1"/>
    <property type="molecule type" value="Genomic_DNA"/>
</dbReference>
<proteinExistence type="predicted"/>
<dbReference type="Pfam" id="PF11127">
    <property type="entry name" value="YgaP-like_TM"/>
    <property type="match status" value="1"/>
</dbReference>
<sequence length="63" mass="6625">MKVNVGSIDRIVRIIVGLALIGWALAGGPLWAWIGIVPLATSLFGFCPLYSILGLNTCGLKGK</sequence>
<dbReference type="RefSeq" id="WP_186862087.1">
    <property type="nucleotide sequence ID" value="NZ_JACOGC010000002.1"/>
</dbReference>
<organism evidence="3 4">
    <name type="scientific">Undibacterium griseum</name>
    <dbReference type="NCBI Taxonomy" id="2762295"/>
    <lineage>
        <taxon>Bacteria</taxon>
        <taxon>Pseudomonadati</taxon>
        <taxon>Pseudomonadota</taxon>
        <taxon>Betaproteobacteria</taxon>
        <taxon>Burkholderiales</taxon>
        <taxon>Oxalobacteraceae</taxon>
        <taxon>Undibacterium</taxon>
    </lineage>
</organism>
<keyword evidence="1" id="KW-0812">Transmembrane</keyword>
<dbReference type="InterPro" id="IPR021309">
    <property type="entry name" value="YgaP-like_TM"/>
</dbReference>
<feature type="transmembrane region" description="Helical" evidence="1">
    <location>
        <begin position="12"/>
        <end position="34"/>
    </location>
</feature>
<name>A0ABR6YKM6_9BURK</name>
<dbReference type="Proteomes" id="UP000613113">
    <property type="component" value="Unassembled WGS sequence"/>
</dbReference>
<feature type="domain" description="Inner membrane protein YgaP-like transmembrane" evidence="2">
    <location>
        <begin position="1"/>
        <end position="60"/>
    </location>
</feature>
<accession>A0ABR6YKM6</accession>
<evidence type="ECO:0000313" key="4">
    <source>
        <dbReference type="Proteomes" id="UP000613113"/>
    </source>
</evidence>
<evidence type="ECO:0000259" key="2">
    <source>
        <dbReference type="Pfam" id="PF11127"/>
    </source>
</evidence>
<feature type="transmembrane region" description="Helical" evidence="1">
    <location>
        <begin position="40"/>
        <end position="60"/>
    </location>
</feature>
<keyword evidence="1" id="KW-0472">Membrane</keyword>
<gene>
    <name evidence="3" type="ORF">H8K27_04820</name>
</gene>
<evidence type="ECO:0000256" key="1">
    <source>
        <dbReference type="SAM" id="Phobius"/>
    </source>
</evidence>
<comment type="caution">
    <text evidence="3">The sequence shown here is derived from an EMBL/GenBank/DDBJ whole genome shotgun (WGS) entry which is preliminary data.</text>
</comment>
<keyword evidence="4" id="KW-1185">Reference proteome</keyword>